<dbReference type="AlphaFoldDB" id="A0A9E7FG14"/>
<organism evidence="2 3">
    <name type="scientific">Musa troglodytarum</name>
    <name type="common">fe'i banana</name>
    <dbReference type="NCBI Taxonomy" id="320322"/>
    <lineage>
        <taxon>Eukaryota</taxon>
        <taxon>Viridiplantae</taxon>
        <taxon>Streptophyta</taxon>
        <taxon>Embryophyta</taxon>
        <taxon>Tracheophyta</taxon>
        <taxon>Spermatophyta</taxon>
        <taxon>Magnoliopsida</taxon>
        <taxon>Liliopsida</taxon>
        <taxon>Zingiberales</taxon>
        <taxon>Musaceae</taxon>
        <taxon>Musa</taxon>
    </lineage>
</organism>
<proteinExistence type="predicted"/>
<feature type="non-terminal residue" evidence="2">
    <location>
        <position position="1"/>
    </location>
</feature>
<evidence type="ECO:0000313" key="2">
    <source>
        <dbReference type="EMBL" id="URD95965.1"/>
    </source>
</evidence>
<sequence length="111" mass="11857">AAGGGGTAGAAELRTGVGVHHRLPLRRLPRPRPRGGAAAPGLGDVGGAAPVAQPLRAAVTDRGLRPRHPPQQHRRTYPRLPHEQAQVRRRRRRPHMPCLLACFACSPCNPS</sequence>
<evidence type="ECO:0000313" key="3">
    <source>
        <dbReference type="Proteomes" id="UP001055439"/>
    </source>
</evidence>
<dbReference type="EMBL" id="CP097506">
    <property type="protein sequence ID" value="URD95965.1"/>
    <property type="molecule type" value="Genomic_DNA"/>
</dbReference>
<reference evidence="2" key="1">
    <citation type="submission" date="2022-05" db="EMBL/GenBank/DDBJ databases">
        <title>The Musa troglodytarum L. genome provides insights into the mechanism of non-climacteric behaviour and enrichment of carotenoids.</title>
        <authorList>
            <person name="Wang J."/>
        </authorList>
    </citation>
    <scope>NUCLEOTIDE SEQUENCE</scope>
    <source>
        <tissue evidence="2">Leaf</tissue>
    </source>
</reference>
<feature type="compositionally biased region" description="Basic residues" evidence="1">
    <location>
        <begin position="19"/>
        <end position="33"/>
    </location>
</feature>
<protein>
    <submittedName>
        <fullName evidence="2">Uncharacterized protein</fullName>
    </submittedName>
</protein>
<feature type="compositionally biased region" description="Basic residues" evidence="1">
    <location>
        <begin position="65"/>
        <end position="77"/>
    </location>
</feature>
<keyword evidence="3" id="KW-1185">Reference proteome</keyword>
<name>A0A9E7FG14_9LILI</name>
<dbReference type="Proteomes" id="UP001055439">
    <property type="component" value="Chromosome 4"/>
</dbReference>
<feature type="region of interest" description="Disordered" evidence="1">
    <location>
        <begin position="1"/>
        <end position="92"/>
    </location>
</feature>
<gene>
    <name evidence="2" type="ORF">MUK42_36380</name>
</gene>
<accession>A0A9E7FG14</accession>
<evidence type="ECO:0000256" key="1">
    <source>
        <dbReference type="SAM" id="MobiDB-lite"/>
    </source>
</evidence>